<evidence type="ECO:0000313" key="1">
    <source>
        <dbReference type="EnsemblMetazoa" id="PPAI008944-PA"/>
    </source>
</evidence>
<dbReference type="Proteomes" id="UP000092462">
    <property type="component" value="Unassembled WGS sequence"/>
</dbReference>
<dbReference type="PANTHER" id="PTHR15670:SF4">
    <property type="entry name" value="RHO GTPASE-ACTIVATING PROTEIN 11A"/>
    <property type="match status" value="1"/>
</dbReference>
<dbReference type="GO" id="GO:0005096">
    <property type="term" value="F:GTPase activator activity"/>
    <property type="evidence" value="ECO:0007669"/>
    <property type="project" value="TreeGrafter"/>
</dbReference>
<evidence type="ECO:0000313" key="2">
    <source>
        <dbReference type="Proteomes" id="UP000092462"/>
    </source>
</evidence>
<accession>A0A1B0DL00</accession>
<dbReference type="VEuPathDB" id="VectorBase:PPAPM1_011356"/>
<dbReference type="PANTHER" id="PTHR15670">
    <property type="entry name" value="RHO GTPASE ACTIVATING PROTEIN 11A"/>
    <property type="match status" value="1"/>
</dbReference>
<protein>
    <submittedName>
        <fullName evidence="1">Uncharacterized protein</fullName>
    </submittedName>
</protein>
<dbReference type="Pfam" id="PF00620">
    <property type="entry name" value="RhoGAP"/>
    <property type="match status" value="1"/>
</dbReference>
<dbReference type="InterPro" id="IPR042869">
    <property type="entry name" value="ARHGAP11A/B"/>
</dbReference>
<proteinExistence type="predicted"/>
<dbReference type="InterPro" id="IPR000198">
    <property type="entry name" value="RhoGAP_dom"/>
</dbReference>
<reference evidence="1" key="1">
    <citation type="submission" date="2022-08" db="UniProtKB">
        <authorList>
            <consortium name="EnsemblMetazoa"/>
        </authorList>
    </citation>
    <scope>IDENTIFICATION</scope>
    <source>
        <strain evidence="1">Israel</strain>
    </source>
</reference>
<dbReference type="SMART" id="SM00324">
    <property type="entry name" value="RhoGAP"/>
    <property type="match status" value="1"/>
</dbReference>
<keyword evidence="2" id="KW-1185">Reference proteome</keyword>
<dbReference type="AlphaFoldDB" id="A0A1B0DL00"/>
<dbReference type="EMBL" id="AJVK01068838">
    <property type="status" value="NOT_ANNOTATED_CDS"/>
    <property type="molecule type" value="Genomic_DNA"/>
</dbReference>
<dbReference type="EnsemblMetazoa" id="PPAI008944-RA">
    <property type="protein sequence ID" value="PPAI008944-PA"/>
    <property type="gene ID" value="PPAI008944"/>
</dbReference>
<dbReference type="InterPro" id="IPR008936">
    <property type="entry name" value="Rho_GTPase_activation_prot"/>
</dbReference>
<dbReference type="GO" id="GO:0007165">
    <property type="term" value="P:signal transduction"/>
    <property type="evidence" value="ECO:0007669"/>
    <property type="project" value="InterPro"/>
</dbReference>
<sequence>KDSVLTVVQKELRDHGIKYPKSKKRQLGQDKSGIRKIFHTPLHQLELTDGVLVNGSIVQVPKFVSDACQRILDQVTTEGLFRKAGSAARQKAIRRLLESGENLEKSHHVIDVANLLKSFFRELPEALLPSGNVQDSMLRCLFTGEQKLNTLLLTCLLLPPLTLNVLAFFMQFLHTVSLHSDQNLMTIENLAIIFTPSLMPLPEMYPARLNNYVKIIEMLILNSDRIGMVPEKFLDGKAKNEMAEKEEKKKKKRRSGSLTRVFNGLKKIVGVRGSTDDLDKSVETLGATPCLTKSTKKRKAGEQSGMSAKKKKQIMALLPNGSLLPNTPMLVRENKKIRLSFGSSRRITKFPGVEPPETITFFG</sequence>
<dbReference type="SUPFAM" id="SSF48350">
    <property type="entry name" value="GTPase activation domain, GAP"/>
    <property type="match status" value="1"/>
</dbReference>
<organism evidence="1 2">
    <name type="scientific">Phlebotomus papatasi</name>
    <name type="common">Sandfly</name>
    <dbReference type="NCBI Taxonomy" id="29031"/>
    <lineage>
        <taxon>Eukaryota</taxon>
        <taxon>Metazoa</taxon>
        <taxon>Ecdysozoa</taxon>
        <taxon>Arthropoda</taxon>
        <taxon>Hexapoda</taxon>
        <taxon>Insecta</taxon>
        <taxon>Pterygota</taxon>
        <taxon>Neoptera</taxon>
        <taxon>Endopterygota</taxon>
        <taxon>Diptera</taxon>
        <taxon>Nematocera</taxon>
        <taxon>Psychodoidea</taxon>
        <taxon>Psychodidae</taxon>
        <taxon>Phlebotomus</taxon>
        <taxon>Phlebotomus</taxon>
    </lineage>
</organism>
<name>A0A1B0DL00_PHLPP</name>
<dbReference type="Gene3D" id="1.10.555.10">
    <property type="entry name" value="Rho GTPase activation protein"/>
    <property type="match status" value="1"/>
</dbReference>
<dbReference type="PROSITE" id="PS50238">
    <property type="entry name" value="RHOGAP"/>
    <property type="match status" value="1"/>
</dbReference>
<dbReference type="VEuPathDB" id="VectorBase:PPAI008944"/>